<keyword evidence="3" id="KW-1185">Reference proteome</keyword>
<dbReference type="InterPro" id="IPR005532">
    <property type="entry name" value="SUMF_dom"/>
</dbReference>
<protein>
    <submittedName>
        <fullName evidence="2">Sulfatase modifying factor 1 (C-alpha-formyglycine-generating enzyme 1)</fullName>
    </submittedName>
</protein>
<dbReference type="Gene3D" id="3.90.1580.10">
    <property type="entry name" value="paralog of FGE (formylglycine-generating enzyme)"/>
    <property type="match status" value="1"/>
</dbReference>
<evidence type="ECO:0000313" key="2">
    <source>
        <dbReference type="EMBL" id="AWH97458.1"/>
    </source>
</evidence>
<gene>
    <name evidence="2" type="ORF">A6048_13335</name>
</gene>
<evidence type="ECO:0000259" key="1">
    <source>
        <dbReference type="Pfam" id="PF03781"/>
    </source>
</evidence>
<dbReference type="KEGG" id="dpc:A6048_13335"/>
<dbReference type="AlphaFoldDB" id="A0AAD0JT03"/>
<dbReference type="InterPro" id="IPR042095">
    <property type="entry name" value="SUMF_sf"/>
</dbReference>
<dbReference type="InterPro" id="IPR016187">
    <property type="entry name" value="CTDL_fold"/>
</dbReference>
<evidence type="ECO:0000313" key="3">
    <source>
        <dbReference type="Proteomes" id="UP000244903"/>
    </source>
</evidence>
<sequence length="304" mass="33874">MDPVPRVRAGAAAGRPRRQVLVPGGRFVMGDHFDEGYPDDGELPLHEVRLHPFLMDECAVTNAQFATFCKQTGYVTEAEQVGVSPVFHLAVEAAPADVLHRLDTTPWWLAVRGADWRHPAGPRSSITEVQNHPVVHVSWNDATAYSEWAGARLPTEAEWEYAARGGLEGARFPWGDELTPRARWNLNVWQGAFPTHNTLEDGYLTTAPVRAFRPNSYGLRQMVGNVWEWCSDVFDPRWYRISGVDDPLGPGSGQGPDGGTWRVMRGGSYLCHDSYCYRYRVSARSANTTDSATANLGFRCVRDV</sequence>
<proteinExistence type="predicted"/>
<accession>A0AAD0JT03</accession>
<dbReference type="SUPFAM" id="SSF56436">
    <property type="entry name" value="C-type lectin-like"/>
    <property type="match status" value="1"/>
</dbReference>
<dbReference type="PANTHER" id="PTHR23150">
    <property type="entry name" value="SULFATASE MODIFYING FACTOR 1, 2"/>
    <property type="match status" value="1"/>
</dbReference>
<dbReference type="PANTHER" id="PTHR23150:SF19">
    <property type="entry name" value="FORMYLGLYCINE-GENERATING ENZYME"/>
    <property type="match status" value="1"/>
</dbReference>
<dbReference type="InterPro" id="IPR051043">
    <property type="entry name" value="Sulfatase_Mod_Factor_Kinase"/>
</dbReference>
<dbReference type="Proteomes" id="UP000244903">
    <property type="component" value="Chromosome"/>
</dbReference>
<organism evidence="2 3">
    <name type="scientific">Dietzia psychralcaliphila</name>
    <dbReference type="NCBI Taxonomy" id="139021"/>
    <lineage>
        <taxon>Bacteria</taxon>
        <taxon>Bacillati</taxon>
        <taxon>Actinomycetota</taxon>
        <taxon>Actinomycetes</taxon>
        <taxon>Mycobacteriales</taxon>
        <taxon>Dietziaceae</taxon>
        <taxon>Dietzia</taxon>
    </lineage>
</organism>
<dbReference type="GO" id="GO:0120147">
    <property type="term" value="F:formylglycine-generating oxidase activity"/>
    <property type="evidence" value="ECO:0007669"/>
    <property type="project" value="TreeGrafter"/>
</dbReference>
<reference evidence="2 3" key="1">
    <citation type="submission" date="2016-04" db="EMBL/GenBank/DDBJ databases">
        <title>Complete genome sequence of the haloalkaliphilic hydrocarbon-degrading bacterium Dietzia psychralcaliphila ILA-1T, isolated from a drain of a fish product-processing plant.</title>
        <authorList>
            <person name="Zhao J."/>
            <person name="Hu B."/>
            <person name="Geng S."/>
            <person name="Nie Y."/>
            <person name="Tang Y."/>
        </authorList>
    </citation>
    <scope>NUCLEOTIDE SEQUENCE [LARGE SCALE GENOMIC DNA]</scope>
    <source>
        <strain evidence="2 3">ILA-1</strain>
    </source>
</reference>
<name>A0AAD0JT03_9ACTN</name>
<feature type="domain" description="Sulfatase-modifying factor enzyme-like" evidence="1">
    <location>
        <begin position="18"/>
        <end position="302"/>
    </location>
</feature>
<dbReference type="Pfam" id="PF03781">
    <property type="entry name" value="FGE-sulfatase"/>
    <property type="match status" value="1"/>
</dbReference>
<dbReference type="EMBL" id="CP015453">
    <property type="protein sequence ID" value="AWH97458.1"/>
    <property type="molecule type" value="Genomic_DNA"/>
</dbReference>